<evidence type="ECO:0000256" key="3">
    <source>
        <dbReference type="SAM" id="MobiDB-lite"/>
    </source>
</evidence>
<dbReference type="InterPro" id="IPR004839">
    <property type="entry name" value="Aminotransferase_I/II_large"/>
</dbReference>
<dbReference type="PANTHER" id="PTHR43795:SF39">
    <property type="entry name" value="AMINOTRANSFERASE CLASS I_CLASSII DOMAIN-CONTAINING PROTEIN"/>
    <property type="match status" value="1"/>
</dbReference>
<feature type="region of interest" description="Disordered" evidence="3">
    <location>
        <begin position="512"/>
        <end position="534"/>
    </location>
</feature>
<dbReference type="InterPro" id="IPR004838">
    <property type="entry name" value="NHTrfase_class1_PyrdxlP-BS"/>
</dbReference>
<dbReference type="PRINTS" id="PR00753">
    <property type="entry name" value="ACCSYNTHASE"/>
</dbReference>
<dbReference type="Proteomes" id="UP000179920">
    <property type="component" value="Chromosome XVII"/>
</dbReference>
<dbReference type="CDD" id="cd00609">
    <property type="entry name" value="AAT_like"/>
    <property type="match status" value="1"/>
</dbReference>
<sequence>MSDSTAAPSAAAAAATDLSTTLSSTTLSSQPDTTPTLSHRGAAGSSSFDLPAGLKRMLFNQYDPDTNPHGIINAGIADNSLCRNELLSYFLSHDRLQLSPADLTYADRFTSSTRLLESISCLFNHYTPDWPEGNASPLPLKKVTPSHIAIASGATGILDELFWNICDQGDGVLLSTPYYNSFDNDLTNRAKAKIIPVDLPYPPPGKSLEHTMFSSSTISAYQTAYDNALASGTPIKALLLCNPHNPTGTIYPRTTVIELARFAAKYKLHFISDEIYARSHFSTQDHVNPELFHSILSIDTEKECGLDPKYVHVVTSASKDFAVNGFRLGVLVSQHNPALQKAMASVGLLSQSASPAASLWATWLKDEKFLGWYLKENRRRLGRAYNHAAKFFQHYQIPYYPSNSGFFMLIDLSAFAKVAGAADGVPDAEGGEGVDSKGEDRLVEKLLDAGVFVAPGGLYHVNRPGWFRFTFSVQPKTLKLALRRMEKALGVQDAESWEDSRPEFELEVAGEAVPTDAKTQGERRKSWISKLVSG</sequence>
<dbReference type="PROSITE" id="PS00105">
    <property type="entry name" value="AA_TRANSFER_CLASS_1"/>
    <property type="match status" value="1"/>
</dbReference>
<dbReference type="OrthoDB" id="7042322at2759"/>
<feature type="region of interest" description="Disordered" evidence="3">
    <location>
        <begin position="21"/>
        <end position="44"/>
    </location>
</feature>
<dbReference type="SUPFAM" id="SSF53383">
    <property type="entry name" value="PLP-dependent transferases"/>
    <property type="match status" value="1"/>
</dbReference>
<dbReference type="GO" id="GO:0008483">
    <property type="term" value="F:transaminase activity"/>
    <property type="evidence" value="ECO:0007669"/>
    <property type="project" value="TreeGrafter"/>
</dbReference>
<protein>
    <submittedName>
        <fullName evidence="5">Related to 1-aminocyclopropane-1-carboxylate synthase 1</fullName>
    </submittedName>
</protein>
<organism evidence="5 7">
    <name type="scientific">Ustilago bromivora</name>
    <dbReference type="NCBI Taxonomy" id="307758"/>
    <lineage>
        <taxon>Eukaryota</taxon>
        <taxon>Fungi</taxon>
        <taxon>Dikarya</taxon>
        <taxon>Basidiomycota</taxon>
        <taxon>Ustilaginomycotina</taxon>
        <taxon>Ustilaginomycetes</taxon>
        <taxon>Ustilaginales</taxon>
        <taxon>Ustilaginaceae</taxon>
        <taxon>Ustilago</taxon>
    </lineage>
</organism>
<reference evidence="6" key="3">
    <citation type="submission" date="2018-08" db="EMBL/GenBank/DDBJ databases">
        <authorList>
            <person name="Guldener U."/>
        </authorList>
    </citation>
    <scope>NUCLEOTIDE SEQUENCE</scope>
    <source>
        <strain evidence="6">UB2</strain>
    </source>
</reference>
<dbReference type="Gene3D" id="3.40.640.10">
    <property type="entry name" value="Type I PLP-dependent aspartate aminotransferase-like (Major domain)"/>
    <property type="match status" value="1"/>
</dbReference>
<keyword evidence="2" id="KW-0663">Pyridoxal phosphate</keyword>
<evidence type="ECO:0000256" key="1">
    <source>
        <dbReference type="ARBA" id="ARBA00007441"/>
    </source>
</evidence>
<dbReference type="InterPro" id="IPR015424">
    <property type="entry name" value="PyrdxlP-dep_Trfase"/>
</dbReference>
<evidence type="ECO:0000313" key="6">
    <source>
        <dbReference type="EMBL" id="SYW82548.1"/>
    </source>
</evidence>
<dbReference type="EMBL" id="ULHB01000116">
    <property type="protein sequence ID" value="SYW82548.1"/>
    <property type="molecule type" value="Genomic_DNA"/>
</dbReference>
<dbReference type="GO" id="GO:0006520">
    <property type="term" value="P:amino acid metabolic process"/>
    <property type="evidence" value="ECO:0007669"/>
    <property type="project" value="TreeGrafter"/>
</dbReference>
<dbReference type="InterPro" id="IPR015422">
    <property type="entry name" value="PyrdxlP-dep_Trfase_small"/>
</dbReference>
<accession>A0A1K0GBG1</accession>
<evidence type="ECO:0000256" key="2">
    <source>
        <dbReference type="ARBA" id="ARBA00022898"/>
    </source>
</evidence>
<dbReference type="GO" id="GO:0030170">
    <property type="term" value="F:pyridoxal phosphate binding"/>
    <property type="evidence" value="ECO:0007669"/>
    <property type="project" value="InterPro"/>
</dbReference>
<dbReference type="AlphaFoldDB" id="A0A1K0GBG1"/>
<keyword evidence="8" id="KW-1185">Reference proteome</keyword>
<dbReference type="EMBL" id="LT558133">
    <property type="protein sequence ID" value="SAM85378.1"/>
    <property type="molecule type" value="Genomic_DNA"/>
</dbReference>
<comment type="similarity">
    <text evidence="1">Belongs to the class-I pyridoxal-phosphate-dependent aminotransferase family.</text>
</comment>
<feature type="domain" description="Aminotransferase class I/classII large" evidence="4">
    <location>
        <begin position="141"/>
        <end position="484"/>
    </location>
</feature>
<feature type="compositionally biased region" description="Low complexity" evidence="3">
    <location>
        <begin position="21"/>
        <end position="38"/>
    </location>
</feature>
<proteinExistence type="inferred from homology"/>
<dbReference type="Proteomes" id="UP000658997">
    <property type="component" value="Unassembled WGS sequence"/>
</dbReference>
<evidence type="ECO:0000313" key="7">
    <source>
        <dbReference type="Proteomes" id="UP000179920"/>
    </source>
</evidence>
<evidence type="ECO:0000259" key="4">
    <source>
        <dbReference type="Pfam" id="PF00155"/>
    </source>
</evidence>
<evidence type="ECO:0000313" key="5">
    <source>
        <dbReference type="EMBL" id="SAM85378.1"/>
    </source>
</evidence>
<dbReference type="Gene3D" id="3.90.1150.10">
    <property type="entry name" value="Aspartate Aminotransferase, domain 1"/>
    <property type="match status" value="1"/>
</dbReference>
<reference evidence="5" key="2">
    <citation type="submission" date="2016-04" db="EMBL/GenBank/DDBJ databases">
        <authorList>
            <person name="Evans L.H."/>
            <person name="Alamgir A."/>
            <person name="Owens N."/>
            <person name="Weber N.D."/>
            <person name="Virtaneva K."/>
            <person name="Barbian K."/>
            <person name="Babar A."/>
            <person name="Rosenke K."/>
        </authorList>
    </citation>
    <scope>NUCLEOTIDE SEQUENCE</scope>
    <source>
        <strain evidence="5">UB2112</strain>
    </source>
</reference>
<dbReference type="PANTHER" id="PTHR43795">
    <property type="entry name" value="BIFUNCTIONAL ASPARTATE AMINOTRANSFERASE AND GLUTAMATE/ASPARTATE-PREPHENATE AMINOTRANSFERASE-RELATED"/>
    <property type="match status" value="1"/>
</dbReference>
<gene>
    <name evidence="6" type="ORF">UBRO2_04670</name>
    <name evidence="5" type="ORF">UBRO_07338</name>
</gene>
<dbReference type="InterPro" id="IPR050478">
    <property type="entry name" value="Ethylene_sulfur-biosynth"/>
</dbReference>
<reference evidence="7" key="1">
    <citation type="submission" date="2016-04" db="EMBL/GenBank/DDBJ databases">
        <authorList>
            <person name="Guldener U."/>
            <person name="Guldener U."/>
        </authorList>
    </citation>
    <scope>NUCLEOTIDE SEQUENCE [LARGE SCALE GENOMIC DNA]</scope>
    <source>
        <strain evidence="7">UB2112</strain>
    </source>
</reference>
<dbReference type="InterPro" id="IPR015421">
    <property type="entry name" value="PyrdxlP-dep_Trfase_major"/>
</dbReference>
<name>A0A1K0GBG1_9BASI</name>
<evidence type="ECO:0000313" key="8">
    <source>
        <dbReference type="Proteomes" id="UP000658997"/>
    </source>
</evidence>
<dbReference type="Pfam" id="PF00155">
    <property type="entry name" value="Aminotran_1_2"/>
    <property type="match status" value="1"/>
</dbReference>